<dbReference type="VEuPathDB" id="FungiDB:PYU1_G013996"/>
<name>K3X9X6_GLOUD</name>
<dbReference type="OMA" id="DGWWVRL"/>
<reference evidence="1" key="3">
    <citation type="submission" date="2015-02" db="UniProtKB">
        <authorList>
            <consortium name="EnsemblProtists"/>
        </authorList>
    </citation>
    <scope>IDENTIFICATION</scope>
    <source>
        <strain evidence="1">DAOM BR144</strain>
    </source>
</reference>
<dbReference type="HOGENOM" id="CLU_039897_0_0_1"/>
<organism evidence="1 2">
    <name type="scientific">Globisporangium ultimum (strain ATCC 200006 / CBS 805.95 / DAOM BR144)</name>
    <name type="common">Pythium ultimum</name>
    <dbReference type="NCBI Taxonomy" id="431595"/>
    <lineage>
        <taxon>Eukaryota</taxon>
        <taxon>Sar</taxon>
        <taxon>Stramenopiles</taxon>
        <taxon>Oomycota</taxon>
        <taxon>Peronosporomycetes</taxon>
        <taxon>Pythiales</taxon>
        <taxon>Pythiaceae</taxon>
        <taxon>Globisporangium</taxon>
    </lineage>
</organism>
<dbReference type="PANTHER" id="PTHR42254">
    <property type="entry name" value="METALLOPHOS DOMAIN-CONTAINING PROTEIN"/>
    <property type="match status" value="1"/>
</dbReference>
<dbReference type="InParanoid" id="K3X9X6"/>
<keyword evidence="2" id="KW-1185">Reference proteome</keyword>
<dbReference type="STRING" id="431595.K3X9X6"/>
<proteinExistence type="predicted"/>
<reference evidence="2" key="1">
    <citation type="journal article" date="2010" name="Genome Biol.">
        <title>Genome sequence of the necrotrophic plant pathogen Pythium ultimum reveals original pathogenicity mechanisms and effector repertoire.</title>
        <authorList>
            <person name="Levesque C.A."/>
            <person name="Brouwer H."/>
            <person name="Cano L."/>
            <person name="Hamilton J.P."/>
            <person name="Holt C."/>
            <person name="Huitema E."/>
            <person name="Raffaele S."/>
            <person name="Robideau G.P."/>
            <person name="Thines M."/>
            <person name="Win J."/>
            <person name="Zerillo M.M."/>
            <person name="Beakes G.W."/>
            <person name="Boore J.L."/>
            <person name="Busam D."/>
            <person name="Dumas B."/>
            <person name="Ferriera S."/>
            <person name="Fuerstenberg S.I."/>
            <person name="Gachon C.M."/>
            <person name="Gaulin E."/>
            <person name="Govers F."/>
            <person name="Grenville-Briggs L."/>
            <person name="Horner N."/>
            <person name="Hostetler J."/>
            <person name="Jiang R.H."/>
            <person name="Johnson J."/>
            <person name="Krajaejun T."/>
            <person name="Lin H."/>
            <person name="Meijer H.J."/>
            <person name="Moore B."/>
            <person name="Morris P."/>
            <person name="Phuntmart V."/>
            <person name="Puiu D."/>
            <person name="Shetty J."/>
            <person name="Stajich J.E."/>
            <person name="Tripathy S."/>
            <person name="Wawra S."/>
            <person name="van West P."/>
            <person name="Whitty B.R."/>
            <person name="Coutinho P.M."/>
            <person name="Henrissat B."/>
            <person name="Martin F."/>
            <person name="Thomas P.D."/>
            <person name="Tyler B.M."/>
            <person name="De Vries R.P."/>
            <person name="Kamoun S."/>
            <person name="Yandell M."/>
            <person name="Tisserat N."/>
            <person name="Buell C.R."/>
        </authorList>
    </citation>
    <scope>NUCLEOTIDE SEQUENCE</scope>
    <source>
        <strain evidence="2">DAOM:BR144</strain>
    </source>
</reference>
<dbReference type="PANTHER" id="PTHR42254:SF1">
    <property type="entry name" value="CALCINEURIN-LIKE PHOSPHOESTERASE DOMAIN-CONTAINING PROTEIN"/>
    <property type="match status" value="1"/>
</dbReference>
<dbReference type="SUPFAM" id="SSF56300">
    <property type="entry name" value="Metallo-dependent phosphatases"/>
    <property type="match status" value="1"/>
</dbReference>
<dbReference type="AlphaFoldDB" id="K3X9X6"/>
<evidence type="ECO:0000313" key="2">
    <source>
        <dbReference type="Proteomes" id="UP000019132"/>
    </source>
</evidence>
<accession>K3X9X6</accession>
<dbReference type="eggNOG" id="ENOG502RPJG">
    <property type="taxonomic scope" value="Eukaryota"/>
</dbReference>
<dbReference type="Proteomes" id="UP000019132">
    <property type="component" value="Unassembled WGS sequence"/>
</dbReference>
<dbReference type="EMBL" id="GL376616">
    <property type="status" value="NOT_ANNOTATED_CDS"/>
    <property type="molecule type" value="Genomic_DNA"/>
</dbReference>
<dbReference type="Gene3D" id="3.60.21.10">
    <property type="match status" value="1"/>
</dbReference>
<dbReference type="EnsemblProtists" id="PYU1_T014025">
    <property type="protein sequence ID" value="PYU1_T014025"/>
    <property type="gene ID" value="PYU1_G013996"/>
</dbReference>
<reference evidence="2" key="2">
    <citation type="submission" date="2010-04" db="EMBL/GenBank/DDBJ databases">
        <authorList>
            <person name="Buell R."/>
            <person name="Hamilton J."/>
            <person name="Hostetler J."/>
        </authorList>
    </citation>
    <scope>NUCLEOTIDE SEQUENCE [LARGE SCALE GENOMIC DNA]</scope>
    <source>
        <strain evidence="2">DAOM:BR144</strain>
    </source>
</reference>
<protein>
    <recommendedName>
        <fullName evidence="3">Calcineurin-like phosphoesterase domain-containing protein</fullName>
    </recommendedName>
</protein>
<evidence type="ECO:0000313" key="1">
    <source>
        <dbReference type="EnsemblProtists" id="PYU1_T014025"/>
    </source>
</evidence>
<sequence>MEDQRGQEMTRAAAAAALASRHICFLTDVEGNWNYVRNFVRQSTCLRLTPTHDAQHPQPPEAVETDGYDEDLELNDDCFLVFGGDAGDKGGETLKCYEQLVRLKKKHPERVVLLAGNRDVNKMRFTSELDDSEMGFKTMAKETSEGPIWVPEKKRFTLKKFLASQLVAQCAASGQPVETAEEELVQLQNEELLGPANTKVNRLKWILEHTMGSQGDFERRRKELVRRHRSSLGESATISDDAVLQSFMESVQEGGVLREYLELGSLAFVAYNTLFVHGGLISGAGNGISSLGRVPDEPNQEYRSVTEWVDKLNAWYLREVRAWIDRPLWTPDRTTRGGNELLKYVLPGYPASVVMGRHLEKSGMPTELPSDVVQRLSESGINRLIVGHTPHGTCPTVIKQDPSEDESLTAAEAGFAEVVMCDTSYSDMQASDSRGRAASEVVLDPNGHAHVHGVLENGRPIAFATDDPVIGQMLRDGTHVKAKLSDTLKGQEDEYLVCSVENGFSYTYHYRKRHELQELLK</sequence>
<evidence type="ECO:0008006" key="3">
    <source>
        <dbReference type="Google" id="ProtNLM"/>
    </source>
</evidence>
<dbReference type="InterPro" id="IPR029052">
    <property type="entry name" value="Metallo-depent_PP-like"/>
</dbReference>